<evidence type="ECO:0000313" key="2">
    <source>
        <dbReference type="EMBL" id="AEF40321.1"/>
    </source>
</evidence>
<name>F6EMG1_HOYSD</name>
<sequence length="44" mass="4603">MADRAATGKMFRAGGGKRETRDRDPGAAVKIPVGAGHAEVSRNH</sequence>
<accession>F6EMG1</accession>
<keyword evidence="3" id="KW-1185">Reference proteome</keyword>
<dbReference type="HOGENOM" id="CLU_3211575_0_0_11"/>
<feature type="region of interest" description="Disordered" evidence="1">
    <location>
        <begin position="1"/>
        <end position="44"/>
    </location>
</feature>
<dbReference type="Proteomes" id="UP000009235">
    <property type="component" value="Chromosome"/>
</dbReference>
<feature type="compositionally biased region" description="Basic and acidic residues" evidence="1">
    <location>
        <begin position="16"/>
        <end position="25"/>
    </location>
</feature>
<dbReference type="RefSeq" id="WP_013806670.1">
    <property type="nucleotide sequence ID" value="NC_015564.1"/>
</dbReference>
<evidence type="ECO:0000256" key="1">
    <source>
        <dbReference type="SAM" id="MobiDB-lite"/>
    </source>
</evidence>
<proteinExistence type="predicted"/>
<dbReference type="KEGG" id="asd:AS9A_1872"/>
<reference evidence="2 3" key="1">
    <citation type="journal article" date="2011" name="J. Bacteriol.">
        <title>Complete genome sequence of Amycolicicoccus subflavus DQS3-9A1T, an actinomycete isolated from crude oil-polluted soil.</title>
        <authorList>
            <person name="Cai M."/>
            <person name="Chen W.M."/>
            <person name="Nie Y."/>
            <person name="Chi C.Q."/>
            <person name="Wang Y.N."/>
            <person name="Tang Y.Q."/>
            <person name="Li G.Y."/>
            <person name="Wu X.L."/>
        </authorList>
    </citation>
    <scope>NUCLEOTIDE SEQUENCE [LARGE SCALE GENOMIC DNA]</scope>
    <source>
        <strain evidence="3">DSM 45089 / DQS3-9A1</strain>
    </source>
</reference>
<gene>
    <name evidence="2" type="ordered locus">AS9A_1872</name>
</gene>
<dbReference type="EMBL" id="CP002786">
    <property type="protein sequence ID" value="AEF40321.1"/>
    <property type="molecule type" value="Genomic_DNA"/>
</dbReference>
<protein>
    <submittedName>
        <fullName evidence="2">Uncharacterized protein</fullName>
    </submittedName>
</protein>
<dbReference type="AlphaFoldDB" id="F6EMG1"/>
<dbReference type="STRING" id="443218.AS9A_1872"/>
<evidence type="ECO:0000313" key="3">
    <source>
        <dbReference type="Proteomes" id="UP000009235"/>
    </source>
</evidence>
<organism evidence="2 3">
    <name type="scientific">Hoyosella subflava (strain DSM 45089 / JCM 17490 / NBRC 109087 / DQS3-9A1)</name>
    <name type="common">Amycolicicoccus subflavus</name>
    <dbReference type="NCBI Taxonomy" id="443218"/>
    <lineage>
        <taxon>Bacteria</taxon>
        <taxon>Bacillati</taxon>
        <taxon>Actinomycetota</taxon>
        <taxon>Actinomycetes</taxon>
        <taxon>Mycobacteriales</taxon>
        <taxon>Hoyosellaceae</taxon>
        <taxon>Hoyosella</taxon>
    </lineage>
</organism>